<sequence length="62" mass="7046">MASNLGMARETRRDVVENGECGLSSHGAFAFGKLLYLHIQYCQGFNIKNVLMAQWHQPEYTL</sequence>
<dbReference type="AlphaFoldDB" id="J3ND26"/>
<reference evidence="1" key="2">
    <citation type="submission" date="2013-04" db="UniProtKB">
        <authorList>
            <consortium name="EnsemblPlants"/>
        </authorList>
    </citation>
    <scope>IDENTIFICATION</scope>
</reference>
<dbReference type="HOGENOM" id="CLU_2907680_0_0_1"/>
<accession>J3ND26</accession>
<dbReference type="Gramene" id="OB12G18840.1">
    <property type="protein sequence ID" value="OB12G18840.1"/>
    <property type="gene ID" value="OB12G18840"/>
</dbReference>
<protein>
    <submittedName>
        <fullName evidence="1">Uncharacterized protein</fullName>
    </submittedName>
</protein>
<proteinExistence type="predicted"/>
<evidence type="ECO:0000313" key="2">
    <source>
        <dbReference type="Proteomes" id="UP000006038"/>
    </source>
</evidence>
<organism evidence="1">
    <name type="scientific">Oryza brachyantha</name>
    <name type="common">malo sina</name>
    <dbReference type="NCBI Taxonomy" id="4533"/>
    <lineage>
        <taxon>Eukaryota</taxon>
        <taxon>Viridiplantae</taxon>
        <taxon>Streptophyta</taxon>
        <taxon>Embryophyta</taxon>
        <taxon>Tracheophyta</taxon>
        <taxon>Spermatophyta</taxon>
        <taxon>Magnoliopsida</taxon>
        <taxon>Liliopsida</taxon>
        <taxon>Poales</taxon>
        <taxon>Poaceae</taxon>
        <taxon>BOP clade</taxon>
        <taxon>Oryzoideae</taxon>
        <taxon>Oryzeae</taxon>
        <taxon>Oryzinae</taxon>
        <taxon>Oryza</taxon>
    </lineage>
</organism>
<evidence type="ECO:0000313" key="1">
    <source>
        <dbReference type="EnsemblPlants" id="OB12G18840.1"/>
    </source>
</evidence>
<reference evidence="1" key="1">
    <citation type="journal article" date="2013" name="Nat. Commun.">
        <title>Whole-genome sequencing of Oryza brachyantha reveals mechanisms underlying Oryza genome evolution.</title>
        <authorList>
            <person name="Chen J."/>
            <person name="Huang Q."/>
            <person name="Gao D."/>
            <person name="Wang J."/>
            <person name="Lang Y."/>
            <person name="Liu T."/>
            <person name="Li B."/>
            <person name="Bai Z."/>
            <person name="Luis Goicoechea J."/>
            <person name="Liang C."/>
            <person name="Chen C."/>
            <person name="Zhang W."/>
            <person name="Sun S."/>
            <person name="Liao Y."/>
            <person name="Zhang X."/>
            <person name="Yang L."/>
            <person name="Song C."/>
            <person name="Wang M."/>
            <person name="Shi J."/>
            <person name="Liu G."/>
            <person name="Liu J."/>
            <person name="Zhou H."/>
            <person name="Zhou W."/>
            <person name="Yu Q."/>
            <person name="An N."/>
            <person name="Chen Y."/>
            <person name="Cai Q."/>
            <person name="Wang B."/>
            <person name="Liu B."/>
            <person name="Min J."/>
            <person name="Huang Y."/>
            <person name="Wu H."/>
            <person name="Li Z."/>
            <person name="Zhang Y."/>
            <person name="Yin Y."/>
            <person name="Song W."/>
            <person name="Jiang J."/>
            <person name="Jackson S.A."/>
            <person name="Wing R.A."/>
            <person name="Wang J."/>
            <person name="Chen M."/>
        </authorList>
    </citation>
    <scope>NUCLEOTIDE SEQUENCE [LARGE SCALE GENOMIC DNA]</scope>
    <source>
        <strain evidence="1">cv. IRGC 101232</strain>
    </source>
</reference>
<dbReference type="EnsemblPlants" id="OB12G18840.1">
    <property type="protein sequence ID" value="OB12G18840.1"/>
    <property type="gene ID" value="OB12G18840"/>
</dbReference>
<dbReference type="Proteomes" id="UP000006038">
    <property type="component" value="Chromosome 12"/>
</dbReference>
<name>J3ND26_ORYBR</name>
<keyword evidence="2" id="KW-1185">Reference proteome</keyword>